<evidence type="ECO:0000259" key="3">
    <source>
        <dbReference type="Pfam" id="PF01425"/>
    </source>
</evidence>
<proteinExistence type="predicted"/>
<dbReference type="InterPro" id="IPR023631">
    <property type="entry name" value="Amidase_dom"/>
</dbReference>
<dbReference type="EMBL" id="FQUP01000001">
    <property type="protein sequence ID" value="SHE50435.1"/>
    <property type="molecule type" value="Genomic_DNA"/>
</dbReference>
<dbReference type="Pfam" id="PF01425">
    <property type="entry name" value="Amidase"/>
    <property type="match status" value="1"/>
</dbReference>
<dbReference type="SUPFAM" id="SSF75304">
    <property type="entry name" value="Amidase signature (AS) enzymes"/>
    <property type="match status" value="1"/>
</dbReference>
<evidence type="ECO:0000313" key="4">
    <source>
        <dbReference type="EMBL" id="SHE50435.1"/>
    </source>
</evidence>
<dbReference type="OrthoDB" id="9811471at2"/>
<accession>A0A1M4U194</accession>
<evidence type="ECO:0000256" key="2">
    <source>
        <dbReference type="ARBA" id="ARBA00021874"/>
    </source>
</evidence>
<dbReference type="GO" id="GO:0003824">
    <property type="term" value="F:catalytic activity"/>
    <property type="evidence" value="ECO:0007669"/>
    <property type="project" value="InterPro"/>
</dbReference>
<name>A0A1M4U194_9HYPH</name>
<evidence type="ECO:0000313" key="5">
    <source>
        <dbReference type="Proteomes" id="UP000184485"/>
    </source>
</evidence>
<dbReference type="Gene3D" id="3.90.1300.10">
    <property type="entry name" value="Amidase signature (AS) domain"/>
    <property type="match status" value="1"/>
</dbReference>
<dbReference type="PANTHER" id="PTHR11895">
    <property type="entry name" value="TRANSAMIDASE"/>
    <property type="match status" value="1"/>
</dbReference>
<dbReference type="AlphaFoldDB" id="A0A1M4U194"/>
<dbReference type="PROSITE" id="PS00571">
    <property type="entry name" value="AMIDASES"/>
    <property type="match status" value="1"/>
</dbReference>
<dbReference type="PANTHER" id="PTHR11895:SF176">
    <property type="entry name" value="AMIDASE AMID-RELATED"/>
    <property type="match status" value="1"/>
</dbReference>
<dbReference type="InterPro" id="IPR000120">
    <property type="entry name" value="Amidase"/>
</dbReference>
<sequence>MSLGDVHYQPLTSIAKRIEAGDLSPVTVTEAILARIDALDGELKSYTTVTADLALEQAEKAEAEIAAGIYRGPMHGVPVAVKDLCFTKGIKTTGGMTIYADYIPDHDATVVTRLADAGAVLLGKLHMTEGATLEHHPDLPEPVNPWKNDLWTGVSSSGSGVATAAGLTFASIGSDTGGSIRFPSACNGLTGVKPTWGRISRFGIFDLASTFDHLGPMARSAADAAAMLQALAGWDPKDSTSLSTPVPDYLGELDGIYGARGVRVGIDWDYAGADADPVSLGFIEDAVDVLGEIGALTQPIHFPSPDALLQYTMPMTMAEMAVHHEATYPSQAEKYGGWISEGLKAGHGVSALDIGKGIIERYKFRGAVARMFDDIDVFVMPVFRTGTPTWEEVRAAVAEDFNIIGKFTSPFNATGTPTVTLPCGYTEDGRPVAMQFAGKPGSEALLLRVAHAYQQATDWHTRRPPIA</sequence>
<dbReference type="STRING" id="1122133.SAMN02745157_0319"/>
<dbReference type="RefSeq" id="WP_073050862.1">
    <property type="nucleotide sequence ID" value="NZ_FQUP01000001.1"/>
</dbReference>
<dbReference type="InterPro" id="IPR020556">
    <property type="entry name" value="Amidase_CS"/>
</dbReference>
<dbReference type="InterPro" id="IPR036928">
    <property type="entry name" value="AS_sf"/>
</dbReference>
<gene>
    <name evidence="4" type="ORF">SAMN02745157_0319</name>
</gene>
<feature type="domain" description="Amidase" evidence="3">
    <location>
        <begin position="28"/>
        <end position="447"/>
    </location>
</feature>
<dbReference type="Proteomes" id="UP000184485">
    <property type="component" value="Unassembled WGS sequence"/>
</dbReference>
<comment type="function">
    <text evidence="1">Hydrolyzes indole-3-acetamide (IAM) into indole-3-acetic acid (IAA).</text>
</comment>
<organism evidence="4 5">
    <name type="scientific">Kaistia soli DSM 19436</name>
    <dbReference type="NCBI Taxonomy" id="1122133"/>
    <lineage>
        <taxon>Bacteria</taxon>
        <taxon>Pseudomonadati</taxon>
        <taxon>Pseudomonadota</taxon>
        <taxon>Alphaproteobacteria</taxon>
        <taxon>Hyphomicrobiales</taxon>
        <taxon>Kaistiaceae</taxon>
        <taxon>Kaistia</taxon>
    </lineage>
</organism>
<reference evidence="4 5" key="1">
    <citation type="submission" date="2016-11" db="EMBL/GenBank/DDBJ databases">
        <authorList>
            <person name="Jaros S."/>
            <person name="Januszkiewicz K."/>
            <person name="Wedrychowicz H."/>
        </authorList>
    </citation>
    <scope>NUCLEOTIDE SEQUENCE [LARGE SCALE GENOMIC DNA]</scope>
    <source>
        <strain evidence="4 5">DSM 19436</strain>
    </source>
</reference>
<protein>
    <recommendedName>
        <fullName evidence="2">Indoleacetamide hydrolase</fullName>
    </recommendedName>
</protein>
<evidence type="ECO:0000256" key="1">
    <source>
        <dbReference type="ARBA" id="ARBA00003871"/>
    </source>
</evidence>
<keyword evidence="5" id="KW-1185">Reference proteome</keyword>